<accession>A0ABD0L9E2</accession>
<proteinExistence type="predicted"/>
<evidence type="ECO:0000313" key="2">
    <source>
        <dbReference type="Proteomes" id="UP001519460"/>
    </source>
</evidence>
<sequence length="175" mass="20285">MEECNKTRGRPRLTYVCVGLWVDTTSPTKWLTKRVYCITKFVGGWWILQCISPTKWLTKRVYCITKFVGGYYQSDKMAHQASVQYYKVCGWILPVRQNGSPSECTVLQSLWVDTTSPTKWLTKRVYCITKFVGGYYQSDKMAHQASVLYYKVCGWILPVRQNGSPSECSVRWMKG</sequence>
<dbReference type="AlphaFoldDB" id="A0ABD0L9E2"/>
<evidence type="ECO:0000313" key="1">
    <source>
        <dbReference type="EMBL" id="KAK7496012.1"/>
    </source>
</evidence>
<reference evidence="1 2" key="1">
    <citation type="journal article" date="2023" name="Sci. Data">
        <title>Genome assembly of the Korean intertidal mud-creeper Batillaria attramentaria.</title>
        <authorList>
            <person name="Patra A.K."/>
            <person name="Ho P.T."/>
            <person name="Jun S."/>
            <person name="Lee S.J."/>
            <person name="Kim Y."/>
            <person name="Won Y.J."/>
        </authorList>
    </citation>
    <scope>NUCLEOTIDE SEQUENCE [LARGE SCALE GENOMIC DNA]</scope>
    <source>
        <strain evidence="1">Wonlab-2016</strain>
    </source>
</reference>
<organism evidence="1 2">
    <name type="scientific">Batillaria attramentaria</name>
    <dbReference type="NCBI Taxonomy" id="370345"/>
    <lineage>
        <taxon>Eukaryota</taxon>
        <taxon>Metazoa</taxon>
        <taxon>Spiralia</taxon>
        <taxon>Lophotrochozoa</taxon>
        <taxon>Mollusca</taxon>
        <taxon>Gastropoda</taxon>
        <taxon>Caenogastropoda</taxon>
        <taxon>Sorbeoconcha</taxon>
        <taxon>Cerithioidea</taxon>
        <taxon>Batillariidae</taxon>
        <taxon>Batillaria</taxon>
    </lineage>
</organism>
<keyword evidence="2" id="KW-1185">Reference proteome</keyword>
<gene>
    <name evidence="1" type="ORF">BaRGS_00012713</name>
</gene>
<dbReference type="Proteomes" id="UP001519460">
    <property type="component" value="Unassembled WGS sequence"/>
</dbReference>
<comment type="caution">
    <text evidence="1">The sequence shown here is derived from an EMBL/GenBank/DDBJ whole genome shotgun (WGS) entry which is preliminary data.</text>
</comment>
<protein>
    <submittedName>
        <fullName evidence="1">Uncharacterized protein</fullName>
    </submittedName>
</protein>
<dbReference type="EMBL" id="JACVVK020000070">
    <property type="protein sequence ID" value="KAK7496012.1"/>
    <property type="molecule type" value="Genomic_DNA"/>
</dbReference>
<name>A0ABD0L9E2_9CAEN</name>